<proteinExistence type="predicted"/>
<evidence type="ECO:0000313" key="2">
    <source>
        <dbReference type="Proteomes" id="UP000026960"/>
    </source>
</evidence>
<dbReference type="PROSITE" id="PS51257">
    <property type="entry name" value="PROKAR_LIPOPROTEIN"/>
    <property type="match status" value="1"/>
</dbReference>
<dbReference type="Gramene" id="OBART04G29610.1">
    <property type="protein sequence ID" value="OBART04G29610.1"/>
    <property type="gene ID" value="OBART04G29610"/>
</dbReference>
<organism evidence="1">
    <name type="scientific">Oryza barthii</name>
    <dbReference type="NCBI Taxonomy" id="65489"/>
    <lineage>
        <taxon>Eukaryota</taxon>
        <taxon>Viridiplantae</taxon>
        <taxon>Streptophyta</taxon>
        <taxon>Embryophyta</taxon>
        <taxon>Tracheophyta</taxon>
        <taxon>Spermatophyta</taxon>
        <taxon>Magnoliopsida</taxon>
        <taxon>Liliopsida</taxon>
        <taxon>Poales</taxon>
        <taxon>Poaceae</taxon>
        <taxon>BOP clade</taxon>
        <taxon>Oryzoideae</taxon>
        <taxon>Oryzeae</taxon>
        <taxon>Oryzinae</taxon>
        <taxon>Oryza</taxon>
    </lineage>
</organism>
<sequence>MSRFISINMNVKNGKMTYIMKRRDSPPPGASLASCVCVVVVEGNDPAAVGSQEIAVPYRYTRYSSTCSRRKGMEMSRRTKLNRLRPCALGFIRAVDGRLVLYIAPSRWPMLGGSRGGNPVDLVAYTPLHRVAAPLQHRASRFLRLWSRLSLPPRLHPIRAARCFPPPRCLCPHRRRSLLPCIAPQLRQPDYGRKGAGKTERRGGR</sequence>
<dbReference type="Proteomes" id="UP000026960">
    <property type="component" value="Chromosome 4"/>
</dbReference>
<dbReference type="AlphaFoldDB" id="A0A0D3G1P9"/>
<name>A0A0D3G1P9_9ORYZ</name>
<evidence type="ECO:0000313" key="1">
    <source>
        <dbReference type="EnsemblPlants" id="OBART04G29610.1"/>
    </source>
</evidence>
<dbReference type="EnsemblPlants" id="OBART04G29610.1">
    <property type="protein sequence ID" value="OBART04G29610.1"/>
    <property type="gene ID" value="OBART04G29610"/>
</dbReference>
<accession>A0A0D3G1P9</accession>
<reference evidence="1" key="1">
    <citation type="journal article" date="2009" name="Rice">
        <title>De Novo Next Generation Sequencing of Plant Genomes.</title>
        <authorList>
            <person name="Rounsley S."/>
            <person name="Marri P.R."/>
            <person name="Yu Y."/>
            <person name="He R."/>
            <person name="Sisneros N."/>
            <person name="Goicoechea J.L."/>
            <person name="Lee S.J."/>
            <person name="Angelova A."/>
            <person name="Kudrna D."/>
            <person name="Luo M."/>
            <person name="Affourtit J."/>
            <person name="Desany B."/>
            <person name="Knight J."/>
            <person name="Niazi F."/>
            <person name="Egholm M."/>
            <person name="Wing R.A."/>
        </authorList>
    </citation>
    <scope>NUCLEOTIDE SEQUENCE [LARGE SCALE GENOMIC DNA]</scope>
    <source>
        <strain evidence="1">cv. IRGC 105608</strain>
    </source>
</reference>
<dbReference type="PaxDb" id="65489-OBART04G29610.1"/>
<reference evidence="1" key="2">
    <citation type="submission" date="2015-03" db="UniProtKB">
        <authorList>
            <consortium name="EnsemblPlants"/>
        </authorList>
    </citation>
    <scope>IDENTIFICATION</scope>
</reference>
<protein>
    <submittedName>
        <fullName evidence="1">Uncharacterized protein</fullName>
    </submittedName>
</protein>
<dbReference type="HOGENOM" id="CLU_1339350_0_0_1"/>
<keyword evidence="2" id="KW-1185">Reference proteome</keyword>